<dbReference type="PRINTS" id="PR00080">
    <property type="entry name" value="SDRFAMILY"/>
</dbReference>
<protein>
    <submittedName>
        <fullName evidence="4">SDR family oxidoreductase</fullName>
    </submittedName>
</protein>
<gene>
    <name evidence="4" type="ORF">L0661_07510</name>
</gene>
<reference evidence="4" key="1">
    <citation type="submission" date="2022-01" db="EMBL/GenBank/DDBJ databases">
        <title>Novel species in genus Dyadobacter.</title>
        <authorList>
            <person name="Ma C."/>
        </authorList>
    </citation>
    <scope>NUCLEOTIDE SEQUENCE</scope>
    <source>
        <strain evidence="4">CY357</strain>
    </source>
</reference>
<sequence>MNYTLITGASGGIGEALAIKLAKKKHSLILVARNAEKLARLSKHLQETYGVQATYIAADLTKQDAPFQIFQETQKQNWEVDMLVNNAGIGSGGEFAALNLQSELDLIQLNNASLVAMTHLFMQPMRERKSGTIINVASMAAFAPVPYMATYAASKVFVRSFTEAITEECKPYNIQVMLFAPGLTKTNFNEAAGINNKKGVGLSSDYQTAVTQTPEEVADELLKALETKKHFQVSGSRNRIGARLTSLLPNAMIARFMANSYRKKSGLI</sequence>
<comment type="similarity">
    <text evidence="1 3">Belongs to the short-chain dehydrogenases/reductases (SDR) family.</text>
</comment>
<dbReference type="EMBL" id="JAKFFV010000004">
    <property type="protein sequence ID" value="MCF2498145.1"/>
    <property type="molecule type" value="Genomic_DNA"/>
</dbReference>
<dbReference type="PIRSF" id="PIRSF000126">
    <property type="entry name" value="11-beta-HSD1"/>
    <property type="match status" value="1"/>
</dbReference>
<evidence type="ECO:0000256" key="3">
    <source>
        <dbReference type="RuleBase" id="RU000363"/>
    </source>
</evidence>
<dbReference type="GO" id="GO:0016491">
    <property type="term" value="F:oxidoreductase activity"/>
    <property type="evidence" value="ECO:0007669"/>
    <property type="project" value="UniProtKB-KW"/>
</dbReference>
<comment type="caution">
    <text evidence="4">The sequence shown here is derived from an EMBL/GenBank/DDBJ whole genome shotgun (WGS) entry which is preliminary data.</text>
</comment>
<dbReference type="RefSeq" id="WP_235177332.1">
    <property type="nucleotide sequence ID" value="NZ_JAKFFV010000004.1"/>
</dbReference>
<dbReference type="AlphaFoldDB" id="A0A9X1TSK1"/>
<dbReference type="Proteomes" id="UP001139411">
    <property type="component" value="Unassembled WGS sequence"/>
</dbReference>
<dbReference type="SUPFAM" id="SSF51735">
    <property type="entry name" value="NAD(P)-binding Rossmann-fold domains"/>
    <property type="match status" value="1"/>
</dbReference>
<dbReference type="PANTHER" id="PTHR44196:SF2">
    <property type="entry name" value="SHORT-CHAIN DEHYDROGENASE-RELATED"/>
    <property type="match status" value="1"/>
</dbReference>
<organism evidence="4 5">
    <name type="scientific">Dyadobacter chenhuakuii</name>
    <dbReference type="NCBI Taxonomy" id="2909339"/>
    <lineage>
        <taxon>Bacteria</taxon>
        <taxon>Pseudomonadati</taxon>
        <taxon>Bacteroidota</taxon>
        <taxon>Cytophagia</taxon>
        <taxon>Cytophagales</taxon>
        <taxon>Spirosomataceae</taxon>
        <taxon>Dyadobacter</taxon>
    </lineage>
</organism>
<dbReference type="InterPro" id="IPR036291">
    <property type="entry name" value="NAD(P)-bd_dom_sf"/>
</dbReference>
<dbReference type="InterPro" id="IPR002347">
    <property type="entry name" value="SDR_fam"/>
</dbReference>
<name>A0A9X1TSK1_9BACT</name>
<dbReference type="PRINTS" id="PR00081">
    <property type="entry name" value="GDHRDH"/>
</dbReference>
<proteinExistence type="inferred from homology"/>
<dbReference type="GO" id="GO:0016020">
    <property type="term" value="C:membrane"/>
    <property type="evidence" value="ECO:0007669"/>
    <property type="project" value="TreeGrafter"/>
</dbReference>
<evidence type="ECO:0000313" key="4">
    <source>
        <dbReference type="EMBL" id="MCF2498145.1"/>
    </source>
</evidence>
<evidence type="ECO:0000256" key="2">
    <source>
        <dbReference type="ARBA" id="ARBA00023002"/>
    </source>
</evidence>
<accession>A0A9X1TSK1</accession>
<evidence type="ECO:0000313" key="5">
    <source>
        <dbReference type="Proteomes" id="UP001139411"/>
    </source>
</evidence>
<dbReference type="PANTHER" id="PTHR44196">
    <property type="entry name" value="DEHYDROGENASE/REDUCTASE SDR FAMILY MEMBER 7B"/>
    <property type="match status" value="1"/>
</dbReference>
<evidence type="ECO:0000256" key="1">
    <source>
        <dbReference type="ARBA" id="ARBA00006484"/>
    </source>
</evidence>
<dbReference type="Pfam" id="PF00106">
    <property type="entry name" value="adh_short"/>
    <property type="match status" value="1"/>
</dbReference>
<dbReference type="Gene3D" id="3.40.50.720">
    <property type="entry name" value="NAD(P)-binding Rossmann-like Domain"/>
    <property type="match status" value="1"/>
</dbReference>
<keyword evidence="2" id="KW-0560">Oxidoreductase</keyword>